<dbReference type="PANTHER" id="PTHR43845:SF1">
    <property type="entry name" value="BLR5969 PROTEIN"/>
    <property type="match status" value="1"/>
</dbReference>
<dbReference type="RefSeq" id="WP_105367496.1">
    <property type="nucleotide sequence ID" value="NZ_NEMB01000003.1"/>
</dbReference>
<dbReference type="InterPro" id="IPR042099">
    <property type="entry name" value="ANL_N_sf"/>
</dbReference>
<dbReference type="EMBL" id="NEMB01000003">
    <property type="protein sequence ID" value="PQQ65651.1"/>
    <property type="molecule type" value="Genomic_DNA"/>
</dbReference>
<dbReference type="Proteomes" id="UP000239720">
    <property type="component" value="Unassembled WGS sequence"/>
</dbReference>
<organism evidence="3 4">
    <name type="scientific">Acetivibrio saccincola</name>
    <dbReference type="NCBI Taxonomy" id="1677857"/>
    <lineage>
        <taxon>Bacteria</taxon>
        <taxon>Bacillati</taxon>
        <taxon>Bacillota</taxon>
        <taxon>Clostridia</taxon>
        <taxon>Eubacteriales</taxon>
        <taxon>Oscillospiraceae</taxon>
        <taxon>Acetivibrio</taxon>
    </lineage>
</organism>
<dbReference type="InterPro" id="IPR045851">
    <property type="entry name" value="AMP-bd_C_sf"/>
</dbReference>
<accession>A0A2S8R781</accession>
<feature type="domain" description="AMP-dependent synthetase/ligase" evidence="1">
    <location>
        <begin position="97"/>
        <end position="306"/>
    </location>
</feature>
<dbReference type="Gene3D" id="3.30.300.30">
    <property type="match status" value="1"/>
</dbReference>
<name>A0A2S8R781_9FIRM</name>
<evidence type="ECO:0008006" key="5">
    <source>
        <dbReference type="Google" id="ProtNLM"/>
    </source>
</evidence>
<dbReference type="AlphaFoldDB" id="A0A2S8R781"/>
<evidence type="ECO:0000313" key="4">
    <source>
        <dbReference type="Proteomes" id="UP000239720"/>
    </source>
</evidence>
<dbReference type="Gene3D" id="3.40.50.12780">
    <property type="entry name" value="N-terminal domain of ligase-like"/>
    <property type="match status" value="1"/>
</dbReference>
<dbReference type="OrthoDB" id="580775at2"/>
<dbReference type="SUPFAM" id="SSF56801">
    <property type="entry name" value="Acetyl-CoA synthetase-like"/>
    <property type="match status" value="1"/>
</dbReference>
<proteinExistence type="predicted"/>
<dbReference type="InterPro" id="IPR028154">
    <property type="entry name" value="AMP-dep_Lig_C"/>
</dbReference>
<protein>
    <recommendedName>
        <fullName evidence="5">Phenylacetate-CoA ligase</fullName>
    </recommendedName>
</protein>
<dbReference type="PANTHER" id="PTHR43845">
    <property type="entry name" value="BLR5969 PROTEIN"/>
    <property type="match status" value="1"/>
</dbReference>
<evidence type="ECO:0000313" key="3">
    <source>
        <dbReference type="EMBL" id="PQQ65651.1"/>
    </source>
</evidence>
<feature type="domain" description="AMP-dependent ligase C-terminal" evidence="2">
    <location>
        <begin position="363"/>
        <end position="451"/>
    </location>
</feature>
<evidence type="ECO:0000259" key="2">
    <source>
        <dbReference type="Pfam" id="PF14535"/>
    </source>
</evidence>
<comment type="caution">
    <text evidence="3">The sequence shown here is derived from an EMBL/GenBank/DDBJ whole genome shotgun (WGS) entry which is preliminary data.</text>
</comment>
<gene>
    <name evidence="3" type="ORF">B9R14_01940</name>
</gene>
<evidence type="ECO:0000259" key="1">
    <source>
        <dbReference type="Pfam" id="PF00501"/>
    </source>
</evidence>
<dbReference type="InterPro" id="IPR000873">
    <property type="entry name" value="AMP-dep_synth/lig_dom"/>
</dbReference>
<dbReference type="Pfam" id="PF00501">
    <property type="entry name" value="AMP-binding"/>
    <property type="match status" value="1"/>
</dbReference>
<dbReference type="Pfam" id="PF14535">
    <property type="entry name" value="AMP-binding_C_2"/>
    <property type="match status" value="1"/>
</dbReference>
<sequence length="475" mass="54170">MLLLNEELEKYLVDFKKVAKSFFEGKLKGEALIELQNKKLVDNLRYVYNNSPFYKKLLEPYKDNFSNYNIFNFQELPFTTKDDLRNEDLDMLSQPINRNAYFYETTGTTGKATPCPRNMIDVISSNVTISMAYKDLFQSVFGDEKPVVGIFGPTELHSFGDTLTNVCDNLGFCSVKAWPYSPVVGFPKTLEVMKKLKINALMCTPGLSMTLFKAAQKYGYDIEKDFDVRMLMVTGEMCTEPMVRNIESIWGAKVFNFLYGSQEALVISVCDRNNRMHIFPHNYIYEVVDPVTGEFRGFTGEGELVVTMLNPGGKPLIRYRTGDMVRIYEPEGDSPIPSNVIEIIGRVKDRIEINGRNYAASEFEETIMANINKCLGYQIFIDNVDGVDEIEIKIEMLTKNDESEESAVNIEQMFKNKLGIKAKVAYSDELSPVIYTGALVSWKAARIVDRRKKSEGDMEKDSAQRIIENKVIRTE</sequence>
<reference evidence="3 4" key="1">
    <citation type="journal article" date="2018" name="Syst. Appl. Microbiol.">
        <title>Characterization and high-quality draft genome sequence of Herbivorax saccincola A7, an anaerobic, alkaliphilic, thermophilic, cellulolytic, and xylanolytic bacterium.</title>
        <authorList>
            <person name="Aikawa S."/>
            <person name="Baramee S."/>
            <person name="Sermsathanaswadi J."/>
            <person name="Thianheng P."/>
            <person name="Tachaapaikoon C."/>
            <person name="Shikata A."/>
            <person name="Waeonukul R."/>
            <person name="Pason P."/>
            <person name="Ratanakhanokchai K."/>
            <person name="Kosugi A."/>
        </authorList>
    </citation>
    <scope>NUCLEOTIDE SEQUENCE [LARGE SCALE GENOMIC DNA]</scope>
    <source>
        <strain evidence="3 4">A7</strain>
    </source>
</reference>